<dbReference type="Proteomes" id="UP000019426">
    <property type="component" value="Chromosome M2/40_rep2"/>
</dbReference>
<gene>
    <name evidence="5" type="ORF">CM240_3168</name>
</gene>
<dbReference type="SUPFAM" id="SSF53850">
    <property type="entry name" value="Periplasmic binding protein-like II"/>
    <property type="match status" value="1"/>
</dbReference>
<keyword evidence="3" id="KW-0732">Signal</keyword>
<dbReference type="OrthoDB" id="9815602at2"/>
<feature type="domain" description="SsuA/THI5-like" evidence="4">
    <location>
        <begin position="60"/>
        <end position="240"/>
    </location>
</feature>
<evidence type="ECO:0000259" key="4">
    <source>
        <dbReference type="Pfam" id="PF09084"/>
    </source>
</evidence>
<dbReference type="KEGG" id="clt:CM240_3168"/>
<dbReference type="AlphaFoldDB" id="W6SKB7"/>
<dbReference type="GO" id="GO:0042597">
    <property type="term" value="C:periplasmic space"/>
    <property type="evidence" value="ECO:0007669"/>
    <property type="project" value="UniProtKB-SubCell"/>
</dbReference>
<dbReference type="RefSeq" id="WP_044040427.1">
    <property type="nucleotide sequence ID" value="NZ_HG917869.1"/>
</dbReference>
<dbReference type="HOGENOM" id="CLU_028871_3_2_9"/>
<evidence type="ECO:0000256" key="1">
    <source>
        <dbReference type="ARBA" id="ARBA00004418"/>
    </source>
</evidence>
<evidence type="ECO:0000313" key="5">
    <source>
        <dbReference type="EMBL" id="CDM70285.1"/>
    </source>
</evidence>
<comment type="subcellular location">
    <subcellularLocation>
        <location evidence="1">Periplasm</location>
    </subcellularLocation>
</comment>
<dbReference type="PANTHER" id="PTHR30024">
    <property type="entry name" value="ALIPHATIC SULFONATES-BINDING PROTEIN-RELATED"/>
    <property type="match status" value="1"/>
</dbReference>
<reference evidence="5 6" key="1">
    <citation type="submission" date="2013-11" db="EMBL/GenBank/DDBJ databases">
        <title>Complete genome sequence of Clostridum sp. M2/40.</title>
        <authorList>
            <person name="Wibberg D."/>
            <person name="Puehler A."/>
            <person name="Schlueter A."/>
        </authorList>
    </citation>
    <scope>NUCLEOTIDE SEQUENCE [LARGE SCALE GENOMIC DNA]</scope>
    <source>
        <strain evidence="6">M2/40</strain>
    </source>
</reference>
<dbReference type="EMBL" id="HG917869">
    <property type="protein sequence ID" value="CDM70285.1"/>
    <property type="molecule type" value="Genomic_DNA"/>
</dbReference>
<dbReference type="eggNOG" id="COG0715">
    <property type="taxonomic scope" value="Bacteria"/>
</dbReference>
<name>W6SKB7_9CLOT</name>
<dbReference type="STRING" id="1216932.CM240_3168"/>
<organism evidence="5 6">
    <name type="scientific">Clostridium bornimense</name>
    <dbReference type="NCBI Taxonomy" id="1216932"/>
    <lineage>
        <taxon>Bacteria</taxon>
        <taxon>Bacillati</taxon>
        <taxon>Bacillota</taxon>
        <taxon>Clostridia</taxon>
        <taxon>Eubacteriales</taxon>
        <taxon>Clostridiaceae</taxon>
        <taxon>Clostridium</taxon>
    </lineage>
</organism>
<sequence length="338" mass="37322">MKKRFTLVLSLILIMITLIPTLIGCGGKSKIVKGTKENPFVLGISPMAGWYAWYGIDQFGIFEENGVCVKIEYFPVYSDSLTAFYSGRVDAVCIAGSDAIAPYNEGVNFDIVLVTDTSYGADGLVVKDGIESVKDLKGKTVATEVGTLEHMFLLKTLEKFDMSDKDINFVNMTINDAGPAFIAGGVDAAVLWEPTLSMATAAGGNLIYSSKETPGLIPDTLAVSERVMNSSNKYVQRVIDSWFDGTKLLNSRDDIFIESIAEKAEISKEEYLSMLDGVTIYDKEMNEEIFTDGKDYNHLIYTLEDTSEFLLDVGMIDRKPKDLENLLNNKYIKGGKEQ</sequence>
<protein>
    <submittedName>
        <fullName evidence="5">ABC transporter, substrate-binding protein,aliphatic sulphonates</fullName>
    </submittedName>
</protein>
<proteinExistence type="inferred from homology"/>
<comment type="similarity">
    <text evidence="2">Belongs to the bacterial solute-binding protein SsuA/TauA family.</text>
</comment>
<dbReference type="PANTHER" id="PTHR30024:SF47">
    <property type="entry name" value="TAURINE-BINDING PERIPLASMIC PROTEIN"/>
    <property type="match status" value="1"/>
</dbReference>
<keyword evidence="6" id="KW-1185">Reference proteome</keyword>
<dbReference type="InterPro" id="IPR015168">
    <property type="entry name" value="SsuA/THI5"/>
</dbReference>
<dbReference type="CDD" id="cd13563">
    <property type="entry name" value="PBP2_SsuA_like_6"/>
    <property type="match status" value="1"/>
</dbReference>
<dbReference type="Gene3D" id="3.40.190.10">
    <property type="entry name" value="Periplasmic binding protein-like II"/>
    <property type="match status" value="2"/>
</dbReference>
<evidence type="ECO:0000313" key="6">
    <source>
        <dbReference type="Proteomes" id="UP000019426"/>
    </source>
</evidence>
<evidence type="ECO:0000256" key="3">
    <source>
        <dbReference type="ARBA" id="ARBA00022729"/>
    </source>
</evidence>
<dbReference type="PROSITE" id="PS51257">
    <property type="entry name" value="PROKAR_LIPOPROTEIN"/>
    <property type="match status" value="1"/>
</dbReference>
<dbReference type="PATRIC" id="fig|1216932.3.peg.3137"/>
<accession>W6SKB7</accession>
<dbReference type="Pfam" id="PF09084">
    <property type="entry name" value="NMT1"/>
    <property type="match status" value="1"/>
</dbReference>
<evidence type="ECO:0000256" key="2">
    <source>
        <dbReference type="ARBA" id="ARBA00010742"/>
    </source>
</evidence>